<feature type="domain" description="Heterokaryon incompatibility" evidence="1">
    <location>
        <begin position="245"/>
        <end position="402"/>
    </location>
</feature>
<dbReference type="PANTHER" id="PTHR33112">
    <property type="entry name" value="DOMAIN PROTEIN, PUTATIVE-RELATED"/>
    <property type="match status" value="1"/>
</dbReference>
<dbReference type="EMBL" id="JAUKUA010000005">
    <property type="protein sequence ID" value="KAK0711775.1"/>
    <property type="molecule type" value="Genomic_DNA"/>
</dbReference>
<accession>A0AA40A9J9</accession>
<evidence type="ECO:0000259" key="1">
    <source>
        <dbReference type="Pfam" id="PF06985"/>
    </source>
</evidence>
<keyword evidence="3" id="KW-1185">Reference proteome</keyword>
<dbReference type="PANTHER" id="PTHR33112:SF9">
    <property type="entry name" value="HETEROKARYON INCOMPATIBILITY DOMAIN-CONTAINING PROTEIN"/>
    <property type="match status" value="1"/>
</dbReference>
<evidence type="ECO:0000313" key="2">
    <source>
        <dbReference type="EMBL" id="KAK0711775.1"/>
    </source>
</evidence>
<dbReference type="Proteomes" id="UP001172102">
    <property type="component" value="Unassembled WGS sequence"/>
</dbReference>
<sequence length="784" mass="88574">MDVPKVPPARRHDASRYVRFPHSGETWALLSEQWDPSLCNACHQLLSGVTEDRSHDPAAPVWPDSGIKRSTDDRWYVKVSVDDNFRGRQLGCKFCEVVFNVAISFELWKPWEFQVLDDPKSRARKFDVLEIEYLDPSTMLFRGPDQLYWDLPTWNTCRPPGWVMRTQKDCPDGNATQSSPSDIPSLIRSQMANCLSNPHHDGCAPLVQQAVGDERVGAWPARILRIADGVVILEAFDPLTIPGQYAALSYCWGDQSKLQKDHPKPHLANSTTLGRLYAGVPISELPLTLQHGVQVCQWLGIEYIWIDSLCILQDSPADWEAEAAKMEMVYSMAKVTIIAASSTSYESGFLPETSALSPPKSPSLPLPYRFAFHRESRSGFHSSDQHGGNMDPIDKRGWTFQEEVLASRYIRFTSGDIQWKCNAGTACFCGARTDKTFMDRYLVQQGCPEAGTPFIHRWAGIVGNFSQRHFSVETDKLLAISSLARRLAPDVRTCYASQDSGMYLSPLDKSPRDTNTNYFAGIWGGGALADISQLSWYCVTVMESYDDDNPSPSFSCPKNYVAPSFSWASVNPKYWSSRIRFQLCIESDPWHTSTSRVLTINTVPTLDINPFGRMLHGIMSVCGPILKCIMELPKKLLEWGYDQTVSLRHHFDFPHFIDFIVRIDSSLGPFTTQSGIRSVKRLPHVDVRLSEEVDVTMLMLQHDSRFVSYGRSSGAGVLKKWYHCLLLAPGDAPDTYQRTGFVTLYQRYTCDENFNDMSQEDQDRLQSQLSQWVGELPSEVVWIA</sequence>
<protein>
    <submittedName>
        <fullName evidence="2">Heterokaryon incompatibility protein-domain-containing protein</fullName>
    </submittedName>
</protein>
<evidence type="ECO:0000313" key="3">
    <source>
        <dbReference type="Proteomes" id="UP001172102"/>
    </source>
</evidence>
<comment type="caution">
    <text evidence="2">The sequence shown here is derived from an EMBL/GenBank/DDBJ whole genome shotgun (WGS) entry which is preliminary data.</text>
</comment>
<name>A0AA40A9J9_9PEZI</name>
<dbReference type="AlphaFoldDB" id="A0AA40A9J9"/>
<dbReference type="InterPro" id="IPR010730">
    <property type="entry name" value="HET"/>
</dbReference>
<organism evidence="2 3">
    <name type="scientific">Lasiosphaeris hirsuta</name>
    <dbReference type="NCBI Taxonomy" id="260670"/>
    <lineage>
        <taxon>Eukaryota</taxon>
        <taxon>Fungi</taxon>
        <taxon>Dikarya</taxon>
        <taxon>Ascomycota</taxon>
        <taxon>Pezizomycotina</taxon>
        <taxon>Sordariomycetes</taxon>
        <taxon>Sordariomycetidae</taxon>
        <taxon>Sordariales</taxon>
        <taxon>Lasiosphaeriaceae</taxon>
        <taxon>Lasiosphaeris</taxon>
    </lineage>
</organism>
<proteinExistence type="predicted"/>
<gene>
    <name evidence="2" type="ORF">B0H67DRAFT_555702</name>
</gene>
<dbReference type="Pfam" id="PF06985">
    <property type="entry name" value="HET"/>
    <property type="match status" value="1"/>
</dbReference>
<reference evidence="2" key="1">
    <citation type="submission" date="2023-06" db="EMBL/GenBank/DDBJ databases">
        <title>Genome-scale phylogeny and comparative genomics of the fungal order Sordariales.</title>
        <authorList>
            <consortium name="Lawrence Berkeley National Laboratory"/>
            <person name="Hensen N."/>
            <person name="Bonometti L."/>
            <person name="Westerberg I."/>
            <person name="Brannstrom I.O."/>
            <person name="Guillou S."/>
            <person name="Cros-Aarteil S."/>
            <person name="Calhoun S."/>
            <person name="Haridas S."/>
            <person name="Kuo A."/>
            <person name="Mondo S."/>
            <person name="Pangilinan J."/>
            <person name="Riley R."/>
            <person name="Labutti K."/>
            <person name="Andreopoulos B."/>
            <person name="Lipzen A."/>
            <person name="Chen C."/>
            <person name="Yanf M."/>
            <person name="Daum C."/>
            <person name="Ng V."/>
            <person name="Clum A."/>
            <person name="Steindorff A."/>
            <person name="Ohm R."/>
            <person name="Martin F."/>
            <person name="Silar P."/>
            <person name="Natvig D."/>
            <person name="Lalanne C."/>
            <person name="Gautier V."/>
            <person name="Ament-Velasquez S.L."/>
            <person name="Kruys A."/>
            <person name="Hutchinson M.I."/>
            <person name="Powell A.J."/>
            <person name="Barry K."/>
            <person name="Miller A.N."/>
            <person name="Grigoriev I.V."/>
            <person name="Debuchy R."/>
            <person name="Gladieux P."/>
            <person name="Thoren M.H."/>
            <person name="Johannesson H."/>
        </authorList>
    </citation>
    <scope>NUCLEOTIDE SEQUENCE</scope>
    <source>
        <strain evidence="2">SMH4607-1</strain>
    </source>
</reference>